<dbReference type="Gene3D" id="3.40.640.10">
    <property type="entry name" value="Type I PLP-dependent aspartate aminotransferase-like (Major domain)"/>
    <property type="match status" value="1"/>
</dbReference>
<dbReference type="CDD" id="cd00609">
    <property type="entry name" value="AAT_like"/>
    <property type="match status" value="1"/>
</dbReference>
<dbReference type="InterPro" id="IPR004839">
    <property type="entry name" value="Aminotransferase_I/II_large"/>
</dbReference>
<proteinExistence type="inferred from homology"/>
<evidence type="ECO:0000313" key="7">
    <source>
        <dbReference type="Proteomes" id="UP000602050"/>
    </source>
</evidence>
<dbReference type="RefSeq" id="WP_188393017.1">
    <property type="nucleotide sequence ID" value="NZ_BMEV01000066.1"/>
</dbReference>
<comment type="cofactor">
    <cofactor evidence="1 4">
        <name>pyridoxal 5'-phosphate</name>
        <dbReference type="ChEBI" id="CHEBI:597326"/>
    </cofactor>
</comment>
<dbReference type="GO" id="GO:0008483">
    <property type="term" value="F:transaminase activity"/>
    <property type="evidence" value="ECO:0007669"/>
    <property type="project" value="UniProtKB-KW"/>
</dbReference>
<dbReference type="NCBIfam" id="NF006756">
    <property type="entry name" value="PRK09276.1"/>
    <property type="match status" value="1"/>
</dbReference>
<feature type="domain" description="Aminotransferase class I/classII large" evidence="5">
    <location>
        <begin position="32"/>
        <end position="381"/>
    </location>
</feature>
<keyword evidence="2 4" id="KW-0032">Aminotransferase</keyword>
<keyword evidence="7" id="KW-1185">Reference proteome</keyword>
<dbReference type="PROSITE" id="PS00105">
    <property type="entry name" value="AA_TRANSFER_CLASS_1"/>
    <property type="match status" value="1"/>
</dbReference>
<dbReference type="SUPFAM" id="SSF53383">
    <property type="entry name" value="PLP-dependent transferases"/>
    <property type="match status" value="1"/>
</dbReference>
<comment type="similarity">
    <text evidence="4">Belongs to the class-I pyridoxal-phosphate-dependent aminotransferase family.</text>
</comment>
<dbReference type="AlphaFoldDB" id="A0A8J2TP90"/>
<evidence type="ECO:0000256" key="1">
    <source>
        <dbReference type="ARBA" id="ARBA00001933"/>
    </source>
</evidence>
<dbReference type="Gene3D" id="3.90.1150.10">
    <property type="entry name" value="Aspartate Aminotransferase, domain 1"/>
    <property type="match status" value="1"/>
</dbReference>
<dbReference type="PANTHER" id="PTHR42832">
    <property type="entry name" value="AMINO ACID AMINOTRANSFERASE"/>
    <property type="match status" value="1"/>
</dbReference>
<evidence type="ECO:0000256" key="3">
    <source>
        <dbReference type="ARBA" id="ARBA00022679"/>
    </source>
</evidence>
<dbReference type="EC" id="2.6.1.-" evidence="4"/>
<evidence type="ECO:0000313" key="6">
    <source>
        <dbReference type="EMBL" id="GFZ86225.1"/>
    </source>
</evidence>
<reference evidence="6" key="2">
    <citation type="submission" date="2020-09" db="EMBL/GenBank/DDBJ databases">
        <authorList>
            <person name="Sun Q."/>
            <person name="Zhou Y."/>
        </authorList>
    </citation>
    <scope>NUCLEOTIDE SEQUENCE</scope>
    <source>
        <strain evidence="6">CGMCC 1.12360</strain>
    </source>
</reference>
<dbReference type="InterPro" id="IPR015422">
    <property type="entry name" value="PyrdxlP-dep_Trfase_small"/>
</dbReference>
<dbReference type="Proteomes" id="UP000602050">
    <property type="component" value="Unassembled WGS sequence"/>
</dbReference>
<name>A0A8J2TP90_9BACI</name>
<evidence type="ECO:0000259" key="5">
    <source>
        <dbReference type="Pfam" id="PF00155"/>
    </source>
</evidence>
<dbReference type="GO" id="GO:0030170">
    <property type="term" value="F:pyridoxal phosphate binding"/>
    <property type="evidence" value="ECO:0007669"/>
    <property type="project" value="InterPro"/>
</dbReference>
<dbReference type="InterPro" id="IPR050881">
    <property type="entry name" value="LL-DAP_aminotransferase"/>
</dbReference>
<dbReference type="Pfam" id="PF00155">
    <property type="entry name" value="Aminotran_1_2"/>
    <property type="match status" value="1"/>
</dbReference>
<gene>
    <name evidence="6" type="primary">dapL</name>
    <name evidence="6" type="ORF">GCM10010978_27720</name>
</gene>
<reference evidence="6" key="1">
    <citation type="journal article" date="2014" name="Int. J. Syst. Evol. Microbiol.">
        <title>Complete genome sequence of Corynebacterium casei LMG S-19264T (=DSM 44701T), isolated from a smear-ripened cheese.</title>
        <authorList>
            <consortium name="US DOE Joint Genome Institute (JGI-PGF)"/>
            <person name="Walter F."/>
            <person name="Albersmeier A."/>
            <person name="Kalinowski J."/>
            <person name="Ruckert C."/>
        </authorList>
    </citation>
    <scope>NUCLEOTIDE SEQUENCE</scope>
    <source>
        <strain evidence="6">CGMCC 1.12360</strain>
    </source>
</reference>
<dbReference type="EMBL" id="BMEV01000066">
    <property type="protein sequence ID" value="GFZ86225.1"/>
    <property type="molecule type" value="Genomic_DNA"/>
</dbReference>
<accession>A0A8J2TP90</accession>
<dbReference type="PANTHER" id="PTHR42832:SF3">
    <property type="entry name" value="L-GLUTAMINE--4-(METHYLSULFANYL)-2-OXOBUTANOATE AMINOTRANSFERASE"/>
    <property type="match status" value="1"/>
</dbReference>
<dbReference type="InterPro" id="IPR015424">
    <property type="entry name" value="PyrdxlP-dep_Trfase"/>
</dbReference>
<protein>
    <recommendedName>
        <fullName evidence="4">Aminotransferase</fullName>
        <ecNumber evidence="4">2.6.1.-</ecNumber>
    </recommendedName>
</protein>
<comment type="caution">
    <text evidence="6">The sequence shown here is derived from an EMBL/GenBank/DDBJ whole genome shotgun (WGS) entry which is preliminary data.</text>
</comment>
<dbReference type="InterPro" id="IPR004838">
    <property type="entry name" value="NHTrfase_class1_PyrdxlP-BS"/>
</dbReference>
<keyword evidence="3 4" id="KW-0808">Transferase</keyword>
<sequence>MVFISDIVRQMPAYLFSQIQRKKAQLEKQGVDVIDLGIGAPDLPTPEFICDVLDKEARIAANQRYSNYQGIAEYRKAVADFYMKHYGVEVDPETEVIALIGSKEGIAHLIQAVLNPGDKVLLPDPGYPVYQSSVHIAGGEGVPYTLSSEFEYKPDFKQISDVTAKSAKLMLLNYPNNPTSATVELETFKEAVDFARKHNLVVANDAAYSLVTFKGYKAPSILQVPGAKDCAVEIGSLSKSFNMAGWRIGYMAGNKEIIQAMLTLKSNVDSSQFIAIQKAAAAALKSDFRSVEANNEIYYERLQKLHHVLTELGLEVQEPKGTFFVWAKVPTGTSSQEFANKLLEEAGIIVTPGTAFGQGGEGYIRIALTVPVKRLDEVNNRLRKVMDK</sequence>
<organism evidence="6 7">
    <name type="scientific">Compostibacillus humi</name>
    <dbReference type="NCBI Taxonomy" id="1245525"/>
    <lineage>
        <taxon>Bacteria</taxon>
        <taxon>Bacillati</taxon>
        <taxon>Bacillota</taxon>
        <taxon>Bacilli</taxon>
        <taxon>Bacillales</taxon>
        <taxon>Bacillaceae</taxon>
        <taxon>Compostibacillus</taxon>
    </lineage>
</organism>
<dbReference type="InterPro" id="IPR015421">
    <property type="entry name" value="PyrdxlP-dep_Trfase_major"/>
</dbReference>
<evidence type="ECO:0000256" key="4">
    <source>
        <dbReference type="RuleBase" id="RU000481"/>
    </source>
</evidence>
<evidence type="ECO:0000256" key="2">
    <source>
        <dbReference type="ARBA" id="ARBA00022576"/>
    </source>
</evidence>